<evidence type="ECO:0000313" key="6">
    <source>
        <dbReference type="Proteomes" id="UP001559623"/>
    </source>
</evidence>
<dbReference type="RefSeq" id="WP_368846997.1">
    <property type="nucleotide sequence ID" value="NZ_CP194411.1"/>
</dbReference>
<dbReference type="SUPFAM" id="SSF46785">
    <property type="entry name" value="Winged helix' DNA-binding domain"/>
    <property type="match status" value="1"/>
</dbReference>
<organism evidence="5 6">
    <name type="scientific">Selenomonas sputigena</name>
    <dbReference type="NCBI Taxonomy" id="69823"/>
    <lineage>
        <taxon>Bacteria</taxon>
        <taxon>Bacillati</taxon>
        <taxon>Bacillota</taxon>
        <taxon>Negativicutes</taxon>
        <taxon>Selenomonadales</taxon>
        <taxon>Selenomonadaceae</taxon>
        <taxon>Selenomonas</taxon>
    </lineage>
</organism>
<reference evidence="5 6" key="1">
    <citation type="submission" date="2023-04" db="EMBL/GenBank/DDBJ databases">
        <title>Genome Sequence of Selenomonas sputigena ATCC 33150.</title>
        <authorList>
            <person name="Miller D.P."/>
            <person name="Anvari S."/>
            <person name="Polson S.W."/>
            <person name="Macdonald M."/>
            <person name="Mcdowell J.V."/>
        </authorList>
    </citation>
    <scope>NUCLEOTIDE SEQUENCE [LARGE SCALE GENOMIC DNA]</scope>
    <source>
        <strain evidence="5 6">ATCC 33150</strain>
    </source>
</reference>
<evidence type="ECO:0000256" key="3">
    <source>
        <dbReference type="ARBA" id="ARBA00023163"/>
    </source>
</evidence>
<keyword evidence="1" id="KW-0805">Transcription regulation</keyword>
<sequence length="150" mass="17247">MRGSDMGMHISLLYRYSQSYFNAALKKYGLGSGQYIFLLHLLDNEGINQERLAQMVKIDKTTAARAVAKLVEAGYISRTVSENDRRAYVLRTTKKAQGIKKELRKASDRWQKLLTRGFSEEECRQMGGLLEQAMKNAVEDERMERARYSV</sequence>
<dbReference type="PANTHER" id="PTHR42756">
    <property type="entry name" value="TRANSCRIPTIONAL REGULATOR, MARR"/>
    <property type="match status" value="1"/>
</dbReference>
<comment type="caution">
    <text evidence="5">The sequence shown here is derived from an EMBL/GenBank/DDBJ whole genome shotgun (WGS) entry which is preliminary data.</text>
</comment>
<evidence type="ECO:0000256" key="2">
    <source>
        <dbReference type="ARBA" id="ARBA00023125"/>
    </source>
</evidence>
<evidence type="ECO:0000259" key="4">
    <source>
        <dbReference type="PROSITE" id="PS50995"/>
    </source>
</evidence>
<dbReference type="PROSITE" id="PS50995">
    <property type="entry name" value="HTH_MARR_2"/>
    <property type="match status" value="1"/>
</dbReference>
<dbReference type="InterPro" id="IPR036388">
    <property type="entry name" value="WH-like_DNA-bd_sf"/>
</dbReference>
<dbReference type="InterPro" id="IPR000835">
    <property type="entry name" value="HTH_MarR-typ"/>
</dbReference>
<dbReference type="Pfam" id="PF12802">
    <property type="entry name" value="MarR_2"/>
    <property type="match status" value="1"/>
</dbReference>
<dbReference type="Proteomes" id="UP001559623">
    <property type="component" value="Unassembled WGS sequence"/>
</dbReference>
<proteinExistence type="predicted"/>
<accession>A0ABV3X517</accession>
<dbReference type="PRINTS" id="PR00598">
    <property type="entry name" value="HTHMARR"/>
</dbReference>
<evidence type="ECO:0000313" key="5">
    <source>
        <dbReference type="EMBL" id="MEX5285271.1"/>
    </source>
</evidence>
<dbReference type="PROSITE" id="PS01117">
    <property type="entry name" value="HTH_MARR_1"/>
    <property type="match status" value="1"/>
</dbReference>
<dbReference type="InterPro" id="IPR036390">
    <property type="entry name" value="WH_DNA-bd_sf"/>
</dbReference>
<name>A0ABV3X517_9FIRM</name>
<evidence type="ECO:0000256" key="1">
    <source>
        <dbReference type="ARBA" id="ARBA00023015"/>
    </source>
</evidence>
<keyword evidence="3" id="KW-0804">Transcription</keyword>
<protein>
    <submittedName>
        <fullName evidence="5">MarR family transcriptional regulator</fullName>
    </submittedName>
</protein>
<dbReference type="Gene3D" id="1.10.10.10">
    <property type="entry name" value="Winged helix-like DNA-binding domain superfamily/Winged helix DNA-binding domain"/>
    <property type="match status" value="1"/>
</dbReference>
<keyword evidence="6" id="KW-1185">Reference proteome</keyword>
<dbReference type="SMART" id="SM00347">
    <property type="entry name" value="HTH_MARR"/>
    <property type="match status" value="1"/>
</dbReference>
<gene>
    <name evidence="5" type="ORF">QCO44_06400</name>
</gene>
<dbReference type="PANTHER" id="PTHR42756:SF2">
    <property type="entry name" value="MARR FAMILY REGULATORY PROTEIN"/>
    <property type="match status" value="1"/>
</dbReference>
<feature type="domain" description="HTH marR-type" evidence="4">
    <location>
        <begin position="1"/>
        <end position="135"/>
    </location>
</feature>
<dbReference type="EMBL" id="JARVLH010000003">
    <property type="protein sequence ID" value="MEX5285271.1"/>
    <property type="molecule type" value="Genomic_DNA"/>
</dbReference>
<dbReference type="InterPro" id="IPR023187">
    <property type="entry name" value="Tscrpt_reg_MarR-type_CS"/>
</dbReference>
<keyword evidence="2" id="KW-0238">DNA-binding</keyword>